<feature type="compositionally biased region" description="Basic and acidic residues" evidence="3">
    <location>
        <begin position="461"/>
        <end position="482"/>
    </location>
</feature>
<evidence type="ECO:0000256" key="3">
    <source>
        <dbReference type="SAM" id="MobiDB-lite"/>
    </source>
</evidence>
<evidence type="ECO:0000256" key="2">
    <source>
        <dbReference type="ARBA" id="ARBA00022525"/>
    </source>
</evidence>
<feature type="signal peptide" evidence="4">
    <location>
        <begin position="1"/>
        <end position="26"/>
    </location>
</feature>
<dbReference type="PRINTS" id="PR00313">
    <property type="entry name" value="CABNDNGRPT"/>
</dbReference>
<organism evidence="5 6">
    <name type="scientific">Nocardioides renjunii</name>
    <dbReference type="NCBI Taxonomy" id="3095075"/>
    <lineage>
        <taxon>Bacteria</taxon>
        <taxon>Bacillati</taxon>
        <taxon>Actinomycetota</taxon>
        <taxon>Actinomycetes</taxon>
        <taxon>Propionibacteriales</taxon>
        <taxon>Nocardioidaceae</taxon>
        <taxon>Nocardioides</taxon>
    </lineage>
</organism>
<protein>
    <submittedName>
        <fullName evidence="5">Calcium-binding protein</fullName>
    </submittedName>
</protein>
<feature type="chain" id="PRO_5045411871" evidence="4">
    <location>
        <begin position="27"/>
        <end position="482"/>
    </location>
</feature>
<keyword evidence="2" id="KW-0964">Secreted</keyword>
<dbReference type="InterPro" id="IPR001343">
    <property type="entry name" value="Hemolysn_Ca-bd"/>
</dbReference>
<dbReference type="PANTHER" id="PTHR38340">
    <property type="entry name" value="S-LAYER PROTEIN"/>
    <property type="match status" value="1"/>
</dbReference>
<gene>
    <name evidence="5" type="ORF">SFC79_20125</name>
</gene>
<dbReference type="InterPro" id="IPR018511">
    <property type="entry name" value="Hemolysin-typ_Ca-bd_CS"/>
</dbReference>
<dbReference type="Pfam" id="PF00353">
    <property type="entry name" value="HemolysinCabind"/>
    <property type="match status" value="4"/>
</dbReference>
<dbReference type="InterPro" id="IPR011049">
    <property type="entry name" value="Serralysin-like_metalloprot_C"/>
</dbReference>
<comment type="subcellular location">
    <subcellularLocation>
        <location evidence="1">Secreted</location>
    </subcellularLocation>
</comment>
<dbReference type="PROSITE" id="PS00330">
    <property type="entry name" value="HEMOLYSIN_CALCIUM"/>
    <property type="match status" value="1"/>
</dbReference>
<evidence type="ECO:0000313" key="5">
    <source>
        <dbReference type="EMBL" id="MDZ5664094.1"/>
    </source>
</evidence>
<comment type="caution">
    <text evidence="5">The sequence shown here is derived from an EMBL/GenBank/DDBJ whole genome shotgun (WGS) entry which is preliminary data.</text>
</comment>
<evidence type="ECO:0000313" key="6">
    <source>
        <dbReference type="Proteomes" id="UP001291999"/>
    </source>
</evidence>
<sequence>MRRTTTLTAAGLLGLALLAPTTSATAAAQTCRGEAATIVGTGARITGTEGRDVIVTATAGVVDARGGDDLICVAVTDTSSNALSVAAGAGADVVDTTATSGTYYVSSELGPGTDSYFGGSVNDTVYGGDRAAPQTDTEADTIDTGAGGDGVFTGSPGTPNRDVVRLGDGPDQLYLGAPALAADAVVDGGAGGDALRLAAGDGDLAVDMVLGTFTTAAGTASFGSFEAIDLSVGDGTVGYRGTEGPDDLDVQPVDGTPVLQVATGGGDDSVSVAPATIAAGSRFDAGAGQDDVVAATRTGRLAVDLPGDLLAVDGVEVPARGVEHAWLLAPTVAMTGDADDNDLTWTGCDAVLRGGPGDDSLRWAYDLLFESYEFDCVGDASVDGGDGRDTVRGNSGDDRLIGGPGRDQVEGRGGSDRIRGGGGNDVLDGGEGRDDVRGEQGRDVLRGRASADTLLGGPGRDTADGSNGRDRCVAERQRGCER</sequence>
<proteinExistence type="predicted"/>
<reference evidence="5 6" key="1">
    <citation type="submission" date="2023-11" db="EMBL/GenBank/DDBJ databases">
        <title>Novel species in genus Nocardioides.</title>
        <authorList>
            <person name="Zhou H."/>
        </authorList>
    </citation>
    <scope>NUCLEOTIDE SEQUENCE [LARGE SCALE GENOMIC DNA]</scope>
    <source>
        <strain evidence="5 6">S-58</strain>
    </source>
</reference>
<dbReference type="SUPFAM" id="SSF51120">
    <property type="entry name" value="beta-Roll"/>
    <property type="match status" value="2"/>
</dbReference>
<keyword evidence="4" id="KW-0732">Signal</keyword>
<evidence type="ECO:0000256" key="4">
    <source>
        <dbReference type="SAM" id="SignalP"/>
    </source>
</evidence>
<feature type="compositionally biased region" description="Basic and acidic residues" evidence="3">
    <location>
        <begin position="385"/>
        <end position="400"/>
    </location>
</feature>
<dbReference type="Gene3D" id="2.150.10.10">
    <property type="entry name" value="Serralysin-like metalloprotease, C-terminal"/>
    <property type="match status" value="1"/>
</dbReference>
<feature type="compositionally biased region" description="Basic and acidic residues" evidence="3">
    <location>
        <begin position="407"/>
        <end position="419"/>
    </location>
</feature>
<accession>A0ABU5KGL3</accession>
<dbReference type="RefSeq" id="WP_322425702.1">
    <property type="nucleotide sequence ID" value="NZ_JAXQPW010000010.1"/>
</dbReference>
<dbReference type="PANTHER" id="PTHR38340:SF1">
    <property type="entry name" value="S-LAYER PROTEIN"/>
    <property type="match status" value="1"/>
</dbReference>
<keyword evidence="6" id="KW-1185">Reference proteome</keyword>
<dbReference type="EMBL" id="JAXQPW010000010">
    <property type="protein sequence ID" value="MDZ5664094.1"/>
    <property type="molecule type" value="Genomic_DNA"/>
</dbReference>
<evidence type="ECO:0000256" key="1">
    <source>
        <dbReference type="ARBA" id="ARBA00004613"/>
    </source>
</evidence>
<dbReference type="Proteomes" id="UP001291999">
    <property type="component" value="Unassembled WGS sequence"/>
</dbReference>
<feature type="region of interest" description="Disordered" evidence="3">
    <location>
        <begin position="383"/>
        <end position="482"/>
    </location>
</feature>
<name>A0ABU5KGL3_9ACTN</name>
<dbReference type="InterPro" id="IPR050557">
    <property type="entry name" value="RTX_toxin/Mannuronan_C5-epim"/>
</dbReference>
<feature type="region of interest" description="Disordered" evidence="3">
    <location>
        <begin position="132"/>
        <end position="159"/>
    </location>
</feature>
<feature type="compositionally biased region" description="Basic and acidic residues" evidence="3">
    <location>
        <begin position="430"/>
        <end position="446"/>
    </location>
</feature>